<dbReference type="GO" id="GO:0005737">
    <property type="term" value="C:cytoplasm"/>
    <property type="evidence" value="ECO:0007669"/>
    <property type="project" value="UniProtKB-SubCell"/>
</dbReference>
<dbReference type="GO" id="GO:0005524">
    <property type="term" value="F:ATP binding"/>
    <property type="evidence" value="ECO:0007669"/>
    <property type="project" value="UniProtKB-UniRule"/>
</dbReference>
<dbReference type="InterPro" id="IPR003593">
    <property type="entry name" value="AAA+_ATPase"/>
</dbReference>
<evidence type="ECO:0000313" key="15">
    <source>
        <dbReference type="EMBL" id="BBD76271.1"/>
    </source>
</evidence>
<dbReference type="InterPro" id="IPR024633">
    <property type="entry name" value="DnaA_N_dom"/>
</dbReference>
<comment type="subcellular location">
    <subcellularLocation>
        <location evidence="8">Cytoplasm</location>
    </subcellularLocation>
</comment>
<evidence type="ECO:0000256" key="5">
    <source>
        <dbReference type="ARBA" id="ARBA00022840"/>
    </source>
</evidence>
<feature type="binding site" evidence="8">
    <location>
        <position position="245"/>
    </location>
    <ligand>
        <name>ATP</name>
        <dbReference type="ChEBI" id="CHEBI:30616"/>
    </ligand>
</feature>
<accession>A0A2Z6DV17</accession>
<name>A0A2Z6DV17_HYDTE</name>
<dbReference type="InterPro" id="IPR018312">
    <property type="entry name" value="Chromosome_initiator_DnaA_CS"/>
</dbReference>
<dbReference type="RefSeq" id="WP_119335987.1">
    <property type="nucleotide sequence ID" value="NZ_AP018558.1"/>
</dbReference>
<dbReference type="Gene3D" id="3.40.50.300">
    <property type="entry name" value="P-loop containing nucleotide triphosphate hydrolases"/>
    <property type="match status" value="1"/>
</dbReference>
<evidence type="ECO:0000256" key="2">
    <source>
        <dbReference type="ARBA" id="ARBA00022490"/>
    </source>
</evidence>
<dbReference type="GO" id="GO:0006270">
    <property type="term" value="P:DNA replication initiation"/>
    <property type="evidence" value="ECO:0007669"/>
    <property type="project" value="UniProtKB-UniRule"/>
</dbReference>
<feature type="region of interest" description="Domain IV, binds dsDNA" evidence="8">
    <location>
        <begin position="418"/>
        <end position="537"/>
    </location>
</feature>
<feature type="region of interest" description="Disordered" evidence="12">
    <location>
        <begin position="85"/>
        <end position="189"/>
    </location>
</feature>
<feature type="domain" description="Chromosomal replication initiator DnaA C-terminal" evidence="14">
    <location>
        <begin position="445"/>
        <end position="514"/>
    </location>
</feature>
<dbReference type="NCBIfam" id="TIGR00362">
    <property type="entry name" value="DnaA"/>
    <property type="match status" value="1"/>
</dbReference>
<dbReference type="PROSITE" id="PS01008">
    <property type="entry name" value="DNAA"/>
    <property type="match status" value="1"/>
</dbReference>
<feature type="region of interest" description="Domain III, AAA+ region" evidence="8">
    <location>
        <begin position="201"/>
        <end position="417"/>
    </location>
</feature>
<feature type="compositionally biased region" description="Low complexity" evidence="12">
    <location>
        <begin position="144"/>
        <end position="160"/>
    </location>
</feature>
<feature type="binding site" evidence="8">
    <location>
        <position position="248"/>
    </location>
    <ligand>
        <name>ATP</name>
        <dbReference type="ChEBI" id="CHEBI:30616"/>
    </ligand>
</feature>
<keyword evidence="7 8" id="KW-0238">DNA-binding</keyword>
<keyword evidence="4 8" id="KW-0547">Nucleotide-binding</keyword>
<sequence length="537" mass="59550">MSETNPSPSDDLWHTCCARLQSKIPVQQYKTWIRPLAGVAVDGAGAELRVFAPNRFILQWVRERYWGIITDELAALGIERAELTLGEPPRRDTASQTGATQAQTAPAEDAVASSRPHAEPETPSVEPAPVSAGEDSAGEEEKTTSPAAPAAVPSADTAVANTAAVSPPPTARLRARRKPPAVNDADPTHAPTLEALYERTRLNPNATFETLVTGRANDLARAAAMQVAHHPGNSYNPLFIYGGVGLGKTHLIHAIGNAIFQNNPRAVIRYVHAEDYYADVVRAYQQKSFDAFKRFYRSLDVLLIDDIQFFQNKTRTQEEFFHAFNALTEARKQIVITCDTYPKDIQGLEDRLISRFDWGLTVQIEPPELEMRVAILKKKAELMAIDLADDVAFLIAKHLKSNVRELEGALNKVVAYANFLARPITLELAKEALKDLLNAFNRQLTVEQIQKTVADYYKIKVAEMHSKKRTRAVARPRQVAMYLAKELTPLSLPAIGEAFGGRDHTTVIHACRTITELRNQDPQLNHDVHVLLQVLRG</sequence>
<feature type="binding site" evidence="8">
    <location>
        <position position="247"/>
    </location>
    <ligand>
        <name>ATP</name>
        <dbReference type="ChEBI" id="CHEBI:30616"/>
    </ligand>
</feature>
<feature type="domain" description="AAA+ ATPase" evidence="13">
    <location>
        <begin position="234"/>
        <end position="365"/>
    </location>
</feature>
<keyword evidence="2 8" id="KW-0963">Cytoplasm</keyword>
<keyword evidence="3 8" id="KW-0235">DNA replication</keyword>
<evidence type="ECO:0000256" key="3">
    <source>
        <dbReference type="ARBA" id="ARBA00022705"/>
    </source>
</evidence>
<dbReference type="Pfam" id="PF08299">
    <property type="entry name" value="Bac_DnaA_C"/>
    <property type="match status" value="1"/>
</dbReference>
<dbReference type="FunFam" id="3.40.50.300:FF:000668">
    <property type="entry name" value="Chromosomal replication initiator protein DnaA"/>
    <property type="match status" value="1"/>
</dbReference>
<dbReference type="CDD" id="cd06571">
    <property type="entry name" value="Bac_DnaA_C"/>
    <property type="match status" value="1"/>
</dbReference>
<evidence type="ECO:0000256" key="7">
    <source>
        <dbReference type="ARBA" id="ARBA00023125"/>
    </source>
</evidence>
<dbReference type="InterPro" id="IPR027417">
    <property type="entry name" value="P-loop_NTPase"/>
</dbReference>
<dbReference type="InterPro" id="IPR010921">
    <property type="entry name" value="Trp_repressor/repl_initiator"/>
</dbReference>
<comment type="similarity">
    <text evidence="1 8 11">Belongs to the DnaA family.</text>
</comment>
<evidence type="ECO:0000256" key="8">
    <source>
        <dbReference type="HAMAP-Rule" id="MF_00377"/>
    </source>
</evidence>
<evidence type="ECO:0000259" key="14">
    <source>
        <dbReference type="SMART" id="SM00760"/>
    </source>
</evidence>
<keyword evidence="16" id="KW-1185">Reference proteome</keyword>
<feature type="binding site" evidence="8">
    <location>
        <position position="249"/>
    </location>
    <ligand>
        <name>ATP</name>
        <dbReference type="ChEBI" id="CHEBI:30616"/>
    </ligand>
</feature>
<dbReference type="Gene3D" id="1.10.8.60">
    <property type="match status" value="1"/>
</dbReference>
<dbReference type="OrthoDB" id="5287828at2"/>
<evidence type="ECO:0000256" key="4">
    <source>
        <dbReference type="ARBA" id="ARBA00022741"/>
    </source>
</evidence>
<dbReference type="InterPro" id="IPR013317">
    <property type="entry name" value="DnaA_dom"/>
</dbReference>
<dbReference type="PANTHER" id="PTHR30050:SF2">
    <property type="entry name" value="CHROMOSOMAL REPLICATION INITIATOR PROTEIN DNAA"/>
    <property type="match status" value="1"/>
</dbReference>
<evidence type="ECO:0000256" key="9">
    <source>
        <dbReference type="NCBIfam" id="TIGR00362"/>
    </source>
</evidence>
<dbReference type="KEGG" id="htl:HPTL_0001"/>
<dbReference type="PRINTS" id="PR00051">
    <property type="entry name" value="DNAA"/>
</dbReference>
<dbReference type="SMART" id="SM00382">
    <property type="entry name" value="AAA"/>
    <property type="match status" value="1"/>
</dbReference>
<evidence type="ECO:0000256" key="6">
    <source>
        <dbReference type="ARBA" id="ARBA00023121"/>
    </source>
</evidence>
<evidence type="ECO:0000256" key="10">
    <source>
        <dbReference type="RuleBase" id="RU000577"/>
    </source>
</evidence>
<dbReference type="Gene3D" id="1.10.1750.10">
    <property type="match status" value="1"/>
</dbReference>
<dbReference type="Proteomes" id="UP000262004">
    <property type="component" value="Chromosome"/>
</dbReference>
<dbReference type="HAMAP" id="MF_00377">
    <property type="entry name" value="DnaA_bact"/>
    <property type="match status" value="1"/>
</dbReference>
<comment type="domain">
    <text evidence="8">Domain I is involved in oligomerization and binding regulators, domain II is flexibile and of varying length in different bacteria, domain III forms the AAA+ region, while domain IV binds dsDNA.</text>
</comment>
<dbReference type="EMBL" id="AP018558">
    <property type="protein sequence ID" value="BBD76271.1"/>
    <property type="molecule type" value="Genomic_DNA"/>
</dbReference>
<organism evidence="15 16">
    <name type="scientific">Hydrogenophilus thermoluteolus</name>
    <name type="common">Pseudomonas hydrogenothermophila</name>
    <dbReference type="NCBI Taxonomy" id="297"/>
    <lineage>
        <taxon>Bacteria</taxon>
        <taxon>Pseudomonadati</taxon>
        <taxon>Pseudomonadota</taxon>
        <taxon>Hydrogenophilia</taxon>
        <taxon>Hydrogenophilales</taxon>
        <taxon>Hydrogenophilaceae</taxon>
        <taxon>Hydrogenophilus</taxon>
    </lineage>
</organism>
<dbReference type="AlphaFoldDB" id="A0A2Z6DV17"/>
<proteinExistence type="inferred from homology"/>
<dbReference type="InterPro" id="IPR013159">
    <property type="entry name" value="DnaA_C"/>
</dbReference>
<evidence type="ECO:0000256" key="1">
    <source>
        <dbReference type="ARBA" id="ARBA00006583"/>
    </source>
</evidence>
<keyword evidence="6 8" id="KW-0446">Lipid-binding</keyword>
<comment type="subunit">
    <text evidence="8">Oligomerizes as a right-handed, spiral filament on DNA at oriC.</text>
</comment>
<reference evidence="15 16" key="1">
    <citation type="submission" date="2018-04" db="EMBL/GenBank/DDBJ databases">
        <title>Complete genome sequence of Hydrogenophilus thermoluteolus TH-1.</title>
        <authorList>
            <person name="Arai H."/>
        </authorList>
    </citation>
    <scope>NUCLEOTIDE SEQUENCE [LARGE SCALE GENOMIC DNA]</scope>
    <source>
        <strain evidence="15 16">TH-1</strain>
    </source>
</reference>
<keyword evidence="5 8" id="KW-0067">ATP-binding</keyword>
<dbReference type="Pfam" id="PF00308">
    <property type="entry name" value="Bac_DnaA"/>
    <property type="match status" value="1"/>
</dbReference>
<dbReference type="GO" id="GO:0003688">
    <property type="term" value="F:DNA replication origin binding"/>
    <property type="evidence" value="ECO:0007669"/>
    <property type="project" value="UniProtKB-UniRule"/>
</dbReference>
<dbReference type="SMART" id="SM00760">
    <property type="entry name" value="Bac_DnaA_C"/>
    <property type="match status" value="1"/>
</dbReference>
<dbReference type="GO" id="GO:0008289">
    <property type="term" value="F:lipid binding"/>
    <property type="evidence" value="ECO:0007669"/>
    <property type="project" value="UniProtKB-KW"/>
</dbReference>
<dbReference type="InterPro" id="IPR038454">
    <property type="entry name" value="DnaA_N_sf"/>
</dbReference>
<dbReference type="GO" id="GO:0006275">
    <property type="term" value="P:regulation of DNA replication"/>
    <property type="evidence" value="ECO:0007669"/>
    <property type="project" value="UniProtKB-UniRule"/>
</dbReference>
<evidence type="ECO:0000256" key="11">
    <source>
        <dbReference type="RuleBase" id="RU004227"/>
    </source>
</evidence>
<evidence type="ECO:0000313" key="16">
    <source>
        <dbReference type="Proteomes" id="UP000262004"/>
    </source>
</evidence>
<comment type="function">
    <text evidence="8 10">Plays an essential role in the initiation and regulation of chromosomal replication. ATP-DnaA binds to the origin of replication (oriC) to initiate formation of the DNA replication initiation complex once per cell cycle. Binds the DnaA box (a 9 base pair repeat at the origin) and separates the double-stranded (ds)DNA. Forms a right-handed helical filament on oriC DNA; dsDNA binds to the exterior of the filament while single-stranded (ss)DNA is stabiized in the filament's interior. The ATP-DnaA-oriC complex binds and stabilizes one strand of the AT-rich DNA unwinding element (DUE), permitting loading of DNA polymerase. After initiation quickly degrades to an ADP-DnaA complex that is not apt for DNA replication. Binds acidic phospholipids.</text>
</comment>
<dbReference type="InterPro" id="IPR001957">
    <property type="entry name" value="Chromosome_initiator_DnaA"/>
</dbReference>
<dbReference type="Pfam" id="PF11638">
    <property type="entry name" value="DnaA_N"/>
    <property type="match status" value="1"/>
</dbReference>
<dbReference type="SUPFAM" id="SSF52540">
    <property type="entry name" value="P-loop containing nucleoside triphosphate hydrolases"/>
    <property type="match status" value="1"/>
</dbReference>
<dbReference type="PANTHER" id="PTHR30050">
    <property type="entry name" value="CHROMOSOMAL REPLICATION INITIATOR PROTEIN DNAA"/>
    <property type="match status" value="1"/>
</dbReference>
<feature type="region of interest" description="Domain I, interacts with DnaA modulators" evidence="8">
    <location>
        <begin position="1"/>
        <end position="148"/>
    </location>
</feature>
<evidence type="ECO:0000256" key="12">
    <source>
        <dbReference type="SAM" id="MobiDB-lite"/>
    </source>
</evidence>
<gene>
    <name evidence="8 15" type="primary">dnaA</name>
    <name evidence="15" type="ORF">HPTL_0001</name>
</gene>
<protein>
    <recommendedName>
        <fullName evidence="8 9">Chromosomal replication initiator protein DnaA</fullName>
    </recommendedName>
</protein>
<dbReference type="Gene3D" id="3.30.300.180">
    <property type="match status" value="1"/>
</dbReference>
<dbReference type="GO" id="GO:0005886">
    <property type="term" value="C:plasma membrane"/>
    <property type="evidence" value="ECO:0007669"/>
    <property type="project" value="TreeGrafter"/>
</dbReference>
<feature type="compositionally biased region" description="Low complexity" evidence="12">
    <location>
        <begin position="94"/>
        <end position="105"/>
    </location>
</feature>
<dbReference type="CDD" id="cd00009">
    <property type="entry name" value="AAA"/>
    <property type="match status" value="1"/>
</dbReference>
<comment type="caution">
    <text evidence="8">Lacks conserved residue(s) required for the propagation of feature annotation.</text>
</comment>
<dbReference type="SUPFAM" id="SSF48295">
    <property type="entry name" value="TrpR-like"/>
    <property type="match status" value="1"/>
</dbReference>
<dbReference type="InterPro" id="IPR020591">
    <property type="entry name" value="Chromosome_initiator_DnaA-like"/>
</dbReference>
<dbReference type="FunFam" id="1.10.8.60:FF:000003">
    <property type="entry name" value="Chromosomal replication initiator protein DnaA"/>
    <property type="match status" value="1"/>
</dbReference>
<evidence type="ECO:0000259" key="13">
    <source>
        <dbReference type="SMART" id="SM00382"/>
    </source>
</evidence>